<dbReference type="PRINTS" id="PR00723">
    <property type="entry name" value="SUBTILISIN"/>
</dbReference>
<dbReference type="Pfam" id="PF01483">
    <property type="entry name" value="P_proprotein"/>
    <property type="match status" value="1"/>
</dbReference>
<evidence type="ECO:0000256" key="2">
    <source>
        <dbReference type="ARBA" id="ARBA00022801"/>
    </source>
</evidence>
<dbReference type="GO" id="GO:0004252">
    <property type="term" value="F:serine-type endopeptidase activity"/>
    <property type="evidence" value="ECO:0007669"/>
    <property type="project" value="UniProtKB-UniRule"/>
</dbReference>
<dbReference type="Gene3D" id="2.60.120.260">
    <property type="entry name" value="Galactose-binding domain-like"/>
    <property type="match status" value="1"/>
</dbReference>
<evidence type="ECO:0000256" key="5">
    <source>
        <dbReference type="PROSITE-ProRule" id="PRU01240"/>
    </source>
</evidence>
<accession>A0A317DX62</accession>
<dbReference type="InterPro" id="IPR002884">
    <property type="entry name" value="P_dom"/>
</dbReference>
<evidence type="ECO:0000256" key="1">
    <source>
        <dbReference type="ARBA" id="ARBA00022670"/>
    </source>
</evidence>
<dbReference type="AlphaFoldDB" id="A0A317DX62"/>
<dbReference type="Pfam" id="PF00353">
    <property type="entry name" value="HemolysinCabind"/>
    <property type="match status" value="6"/>
</dbReference>
<evidence type="ECO:0000256" key="6">
    <source>
        <dbReference type="SAM" id="MobiDB-lite"/>
    </source>
</evidence>
<dbReference type="EMBL" id="QGLE01000024">
    <property type="protein sequence ID" value="PWR17533.1"/>
    <property type="molecule type" value="Genomic_DNA"/>
</dbReference>
<evidence type="ECO:0000313" key="9">
    <source>
        <dbReference type="Proteomes" id="UP000245461"/>
    </source>
</evidence>
<reference evidence="8 9" key="1">
    <citation type="submission" date="2018-05" db="EMBL/GenBank/DDBJ databases">
        <title>Zavarzinia sp. HR-AS.</title>
        <authorList>
            <person name="Lee Y."/>
            <person name="Jeon C.O."/>
        </authorList>
    </citation>
    <scope>NUCLEOTIDE SEQUENCE [LARGE SCALE GENOMIC DNA]</scope>
    <source>
        <strain evidence="8 9">HR-AS</strain>
    </source>
</reference>
<keyword evidence="1 5" id="KW-0645">Protease</keyword>
<dbReference type="InterPro" id="IPR000209">
    <property type="entry name" value="Peptidase_S8/S53_dom"/>
</dbReference>
<feature type="domain" description="P/Homo B" evidence="7">
    <location>
        <begin position="382"/>
        <end position="507"/>
    </location>
</feature>
<comment type="caution">
    <text evidence="8">The sequence shown here is derived from an EMBL/GenBank/DDBJ whole genome shotgun (WGS) entry which is preliminary data.</text>
</comment>
<feature type="region of interest" description="Disordered" evidence="6">
    <location>
        <begin position="612"/>
        <end position="650"/>
    </location>
</feature>
<feature type="compositionally biased region" description="Low complexity" evidence="6">
    <location>
        <begin position="716"/>
        <end position="727"/>
    </location>
</feature>
<dbReference type="InterPro" id="IPR008979">
    <property type="entry name" value="Galactose-bd-like_sf"/>
</dbReference>
<dbReference type="PROSITE" id="PS51829">
    <property type="entry name" value="P_HOMO_B"/>
    <property type="match status" value="1"/>
</dbReference>
<gene>
    <name evidence="8" type="ORF">DKG74_21035</name>
</gene>
<dbReference type="OrthoDB" id="9816306at2"/>
<evidence type="ECO:0000256" key="3">
    <source>
        <dbReference type="ARBA" id="ARBA00022825"/>
    </source>
</evidence>
<dbReference type="SUPFAM" id="SSF52743">
    <property type="entry name" value="Subtilisin-like"/>
    <property type="match status" value="1"/>
</dbReference>
<keyword evidence="3 5" id="KW-0720">Serine protease</keyword>
<feature type="active site" description="Charge relay system" evidence="4 5">
    <location>
        <position position="65"/>
    </location>
</feature>
<evidence type="ECO:0000256" key="4">
    <source>
        <dbReference type="PIRSR" id="PIRSR615500-1"/>
    </source>
</evidence>
<keyword evidence="2 5" id="KW-0378">Hydrolase</keyword>
<dbReference type="PANTHER" id="PTHR42884:SF14">
    <property type="entry name" value="NEUROENDOCRINE CONVERTASE 1"/>
    <property type="match status" value="1"/>
</dbReference>
<dbReference type="PROSITE" id="PS00330">
    <property type="entry name" value="HEMOLYSIN_CALCIUM"/>
    <property type="match status" value="6"/>
</dbReference>
<dbReference type="Gene3D" id="3.40.50.200">
    <property type="entry name" value="Peptidase S8/S53 domain"/>
    <property type="match status" value="1"/>
</dbReference>
<dbReference type="InterPro" id="IPR015500">
    <property type="entry name" value="Peptidase_S8_subtilisin-rel"/>
</dbReference>
<dbReference type="InterPro" id="IPR022398">
    <property type="entry name" value="Peptidase_S8_His-AS"/>
</dbReference>
<organism evidence="8 9">
    <name type="scientific">Zavarzinia aquatilis</name>
    <dbReference type="NCBI Taxonomy" id="2211142"/>
    <lineage>
        <taxon>Bacteria</taxon>
        <taxon>Pseudomonadati</taxon>
        <taxon>Pseudomonadota</taxon>
        <taxon>Alphaproteobacteria</taxon>
        <taxon>Rhodospirillales</taxon>
        <taxon>Zavarziniaceae</taxon>
        <taxon>Zavarzinia</taxon>
    </lineage>
</organism>
<feature type="active site" description="Charge relay system" evidence="4 5">
    <location>
        <position position="105"/>
    </location>
</feature>
<protein>
    <submittedName>
        <fullName evidence="8">Furin</fullName>
    </submittedName>
</protein>
<dbReference type="InterPro" id="IPR018511">
    <property type="entry name" value="Hemolysin-typ_Ca-bd_CS"/>
</dbReference>
<dbReference type="Proteomes" id="UP000245461">
    <property type="component" value="Unassembled WGS sequence"/>
</dbReference>
<feature type="region of interest" description="Disordered" evidence="6">
    <location>
        <begin position="695"/>
        <end position="787"/>
    </location>
</feature>
<dbReference type="GO" id="GO:0016485">
    <property type="term" value="P:protein processing"/>
    <property type="evidence" value="ECO:0007669"/>
    <property type="project" value="TreeGrafter"/>
</dbReference>
<dbReference type="PRINTS" id="PR00313">
    <property type="entry name" value="CABNDNGRPT"/>
</dbReference>
<proteinExistence type="inferred from homology"/>
<dbReference type="InterPro" id="IPR011049">
    <property type="entry name" value="Serralysin-like_metalloprot_C"/>
</dbReference>
<dbReference type="InterPro" id="IPR001343">
    <property type="entry name" value="Hemolysn_Ca-bd"/>
</dbReference>
<evidence type="ECO:0000259" key="7">
    <source>
        <dbReference type="PROSITE" id="PS51829"/>
    </source>
</evidence>
<dbReference type="GO" id="GO:0016020">
    <property type="term" value="C:membrane"/>
    <property type="evidence" value="ECO:0007669"/>
    <property type="project" value="TreeGrafter"/>
</dbReference>
<dbReference type="InterPro" id="IPR036852">
    <property type="entry name" value="Peptidase_S8/S53_dom_sf"/>
</dbReference>
<evidence type="ECO:0000313" key="8">
    <source>
        <dbReference type="EMBL" id="PWR17533.1"/>
    </source>
</evidence>
<sequence>MPETPPPSDLIQPTLNLSSLLASLFRSEWHYGATDIFGQVNPWSVPLKDLWKDYTGAGVTVGIIDQGFDTDHVDLVGRFSLALSYDPRDATTAQSIMPDSTADQHGTWVAGLIGAAQSDDTGLVGGAPGSTLAGFYARFGAGGSLRSEIASLLSRQDAVDVTNCSWGVVNPFADNFRMSWYADTKTAIDHALTTGRDGQGTVFVFAAGNDRQYVPGSTSSDGDNTNNHSFTNYRGVVTVAASDYYGHVADFSTPGASILVTAPGASILTTNYSGSATLSLLDDYSYVSGTSFAAPIVTSVISLMLEANPDLGYRDVQAILAATAKGIDVNGGSWERNGATTWNGGGYHVSHDFGFGLVDARAAVRLAETWTPEGNRATEVALTAQTALSVPASIPDHGSLTLTTTIDAGAAAGLSIDWVEVDLVSNHSFVGDLVVHLISPDGTDSILVDRPGGGTLSTSGLNFTFSTNHAWGESPAGTWSLVVEDQGYGGTGSVVSWSLRVYGSDQGDDNTYIFTDEFARYGADMPALNDTAGIDTLNAAAVSSAVTIDLRPGRITTIAGHELPMAAETSIENAIGGEKSDILYGSNSDNDLQGARGNDTLYGFRGDDHLSGGQGDDVLNGGDGADTLMGDDGADRLDGGSGNDLLDGGAGNDVLRGGDGDDTIIGGAGSDSLYGLAGDDTIDGGADADRILGGDGADRISGGDGADRLSGEAGNDWLDGGAGNDLLDGGDDSDTLFGGAGKDTMRGGAGDDSLAGGDDADTLSGDAGRDRLEGGGANDRLDGGADNDTLFGNDGDDLIYGGTGDDVIAGNAGRDRLYGDEGADLFVFSRGDGADRVLDFSSAEQDRVRLDGFGFTDTDMALSHAVARSGGVNFTFGDGDSLWVAGATLADAQDWLLIA</sequence>
<dbReference type="RefSeq" id="WP_109908148.1">
    <property type="nucleotide sequence ID" value="NZ_QGLE01000024.1"/>
</dbReference>
<dbReference type="PROSITE" id="PS00137">
    <property type="entry name" value="SUBTILASE_HIS"/>
    <property type="match status" value="1"/>
</dbReference>
<dbReference type="GO" id="GO:0005737">
    <property type="term" value="C:cytoplasm"/>
    <property type="evidence" value="ECO:0007669"/>
    <property type="project" value="UniProtKB-ARBA"/>
</dbReference>
<dbReference type="Gene3D" id="2.150.10.10">
    <property type="entry name" value="Serralysin-like metalloprotease, C-terminal"/>
    <property type="match status" value="5"/>
</dbReference>
<keyword evidence="9" id="KW-1185">Reference proteome</keyword>
<dbReference type="SUPFAM" id="SSF51120">
    <property type="entry name" value="beta-Roll"/>
    <property type="match status" value="3"/>
</dbReference>
<dbReference type="PANTHER" id="PTHR42884">
    <property type="entry name" value="PROPROTEIN CONVERTASE SUBTILISIN/KEXIN-RELATED"/>
    <property type="match status" value="1"/>
</dbReference>
<dbReference type="SUPFAM" id="SSF49785">
    <property type="entry name" value="Galactose-binding domain-like"/>
    <property type="match status" value="1"/>
</dbReference>
<feature type="active site" description="Charge relay system" evidence="4 5">
    <location>
        <position position="291"/>
    </location>
</feature>
<dbReference type="PROSITE" id="PS51892">
    <property type="entry name" value="SUBTILASE"/>
    <property type="match status" value="1"/>
</dbReference>
<name>A0A317DX62_9PROT</name>
<dbReference type="GO" id="GO:0012505">
    <property type="term" value="C:endomembrane system"/>
    <property type="evidence" value="ECO:0007669"/>
    <property type="project" value="UniProtKB-ARBA"/>
</dbReference>
<dbReference type="GO" id="GO:0005509">
    <property type="term" value="F:calcium ion binding"/>
    <property type="evidence" value="ECO:0007669"/>
    <property type="project" value="InterPro"/>
</dbReference>
<comment type="similarity">
    <text evidence="5">Belongs to the peptidase S8 family.</text>
</comment>
<dbReference type="Pfam" id="PF00082">
    <property type="entry name" value="Peptidase_S8"/>
    <property type="match status" value="1"/>
</dbReference>
<feature type="compositionally biased region" description="Basic and acidic residues" evidence="6">
    <location>
        <begin position="767"/>
        <end position="783"/>
    </location>
</feature>